<feature type="region of interest" description="Disordered" evidence="1">
    <location>
        <begin position="17"/>
        <end position="83"/>
    </location>
</feature>
<evidence type="ECO:0008006" key="4">
    <source>
        <dbReference type="Google" id="ProtNLM"/>
    </source>
</evidence>
<dbReference type="AlphaFoldDB" id="A0A1C6RKM4"/>
<evidence type="ECO:0000313" key="2">
    <source>
        <dbReference type="EMBL" id="SCL17731.1"/>
    </source>
</evidence>
<dbReference type="Pfam" id="PF06353">
    <property type="entry name" value="DUF1062"/>
    <property type="match status" value="1"/>
</dbReference>
<name>A0A1C6RKM4_9ACTN</name>
<dbReference type="InterPro" id="IPR009412">
    <property type="entry name" value="DUF1062"/>
</dbReference>
<organism evidence="2 3">
    <name type="scientific">Micromonospora rhizosphaerae</name>
    <dbReference type="NCBI Taxonomy" id="568872"/>
    <lineage>
        <taxon>Bacteria</taxon>
        <taxon>Bacillati</taxon>
        <taxon>Actinomycetota</taxon>
        <taxon>Actinomycetes</taxon>
        <taxon>Micromonosporales</taxon>
        <taxon>Micromonosporaceae</taxon>
        <taxon>Micromonospora</taxon>
    </lineage>
</organism>
<feature type="region of interest" description="Disordered" evidence="1">
    <location>
        <begin position="255"/>
        <end position="345"/>
    </location>
</feature>
<gene>
    <name evidence="2" type="ORF">GA0070624_1365</name>
</gene>
<evidence type="ECO:0000313" key="3">
    <source>
        <dbReference type="Proteomes" id="UP000199413"/>
    </source>
</evidence>
<protein>
    <recommendedName>
        <fullName evidence="4">DUF1062 domain-containing protein</fullName>
    </recommendedName>
</protein>
<dbReference type="EMBL" id="FMHV01000002">
    <property type="protein sequence ID" value="SCL17731.1"/>
    <property type="molecule type" value="Genomic_DNA"/>
</dbReference>
<sequence length="345" mass="38875">MRVRRAALLQSLCPMPARQFGGRRNTAERGRGGDRRVVDAQLADPPLSARHQDKNGWSRQPAPPYLVTGSSSPTSREDFTPRDAACSLDLTPSPCIGRRRRRRLFSHAFRQVFREIMSTRPHIVLSWTVRRTRLPLLAFRCVHCHSGLASTGDGKFRVDANGKLLDIWLLVACVSCDRSSKITAHDRVPVQYLDPILLEGCSGIFSALVARVLLDPLIARRNRFALEWDSCRELLAPSPPESPWPIQVSVIFDEPVPPSPRTAHRPGAGHQPRGDRSPRQDRRSAEPQNSQGLLIRPAMSRRRGPEPGREARWPCPGLHHAAVRARSLMTGRERRSGPARYRRRR</sequence>
<proteinExistence type="predicted"/>
<accession>A0A1C6RKM4</accession>
<feature type="compositionally biased region" description="Basic and acidic residues" evidence="1">
    <location>
        <begin position="272"/>
        <end position="285"/>
    </location>
</feature>
<evidence type="ECO:0000256" key="1">
    <source>
        <dbReference type="SAM" id="MobiDB-lite"/>
    </source>
</evidence>
<feature type="compositionally biased region" description="Basic and acidic residues" evidence="1">
    <location>
        <begin position="303"/>
        <end position="312"/>
    </location>
</feature>
<reference evidence="3" key="1">
    <citation type="submission" date="2016-06" db="EMBL/GenBank/DDBJ databases">
        <authorList>
            <person name="Varghese N."/>
            <person name="Submissions Spin"/>
        </authorList>
    </citation>
    <scope>NUCLEOTIDE SEQUENCE [LARGE SCALE GENOMIC DNA]</scope>
    <source>
        <strain evidence="3">DSM 45431</strain>
    </source>
</reference>
<dbReference type="STRING" id="568872.GA0070624_1365"/>
<feature type="compositionally biased region" description="Basic and acidic residues" evidence="1">
    <location>
        <begin position="25"/>
        <end position="38"/>
    </location>
</feature>
<keyword evidence="3" id="KW-1185">Reference proteome</keyword>
<dbReference type="Proteomes" id="UP000199413">
    <property type="component" value="Unassembled WGS sequence"/>
</dbReference>